<protein>
    <submittedName>
        <fullName evidence="1">Uncharacterized protein</fullName>
    </submittedName>
</protein>
<keyword evidence="2" id="KW-1185">Reference proteome</keyword>
<dbReference type="EMBL" id="BAABHQ010000024">
    <property type="protein sequence ID" value="GAA4893825.1"/>
    <property type="molecule type" value="Genomic_DNA"/>
</dbReference>
<name>A0ABP9F6L1_9PSEU</name>
<accession>A0ABP9F6L1</accession>
<evidence type="ECO:0000313" key="2">
    <source>
        <dbReference type="Proteomes" id="UP001500457"/>
    </source>
</evidence>
<dbReference type="Proteomes" id="UP001500457">
    <property type="component" value="Unassembled WGS sequence"/>
</dbReference>
<evidence type="ECO:0000313" key="1">
    <source>
        <dbReference type="EMBL" id="GAA4893825.1"/>
    </source>
</evidence>
<proteinExistence type="predicted"/>
<sequence>MTTKHAADRPDDESRVSLDAVDRNEVARLFTAALDGDHRAEAALVLLGGFDAAAHRASVALATAGHDVKEPTPPDVLASVERTLAALRDRHRSS</sequence>
<reference evidence="2" key="1">
    <citation type="journal article" date="2019" name="Int. J. Syst. Evol. Microbiol.">
        <title>The Global Catalogue of Microorganisms (GCM) 10K type strain sequencing project: providing services to taxonomists for standard genome sequencing and annotation.</title>
        <authorList>
            <consortium name="The Broad Institute Genomics Platform"/>
            <consortium name="The Broad Institute Genome Sequencing Center for Infectious Disease"/>
            <person name="Wu L."/>
            <person name="Ma J."/>
        </authorList>
    </citation>
    <scope>NUCLEOTIDE SEQUENCE [LARGE SCALE GENOMIC DNA]</scope>
    <source>
        <strain evidence="2">JCM 17983</strain>
    </source>
</reference>
<gene>
    <name evidence="1" type="ORF">GCM10023203_55030</name>
</gene>
<organism evidence="1 2">
    <name type="scientific">Actinomycetospora straminea</name>
    <dbReference type="NCBI Taxonomy" id="663607"/>
    <lineage>
        <taxon>Bacteria</taxon>
        <taxon>Bacillati</taxon>
        <taxon>Actinomycetota</taxon>
        <taxon>Actinomycetes</taxon>
        <taxon>Pseudonocardiales</taxon>
        <taxon>Pseudonocardiaceae</taxon>
        <taxon>Actinomycetospora</taxon>
    </lineage>
</organism>
<dbReference type="RefSeq" id="WP_274232271.1">
    <property type="nucleotide sequence ID" value="NZ_BAABHQ010000024.1"/>
</dbReference>
<comment type="caution">
    <text evidence="1">The sequence shown here is derived from an EMBL/GenBank/DDBJ whole genome shotgun (WGS) entry which is preliminary data.</text>
</comment>